<dbReference type="CDD" id="cd04232">
    <property type="entry name" value="CuRO_1_CueO_FtsP"/>
    <property type="match status" value="1"/>
</dbReference>
<evidence type="ECO:0000256" key="1">
    <source>
        <dbReference type="ARBA" id="ARBA00010609"/>
    </source>
</evidence>
<gene>
    <name evidence="8" type="ORF">I4J89_19620</name>
</gene>
<organism evidence="8 9">
    <name type="scientific">Actinoplanes aureus</name>
    <dbReference type="NCBI Taxonomy" id="2792083"/>
    <lineage>
        <taxon>Bacteria</taxon>
        <taxon>Bacillati</taxon>
        <taxon>Actinomycetota</taxon>
        <taxon>Actinomycetes</taxon>
        <taxon>Micromonosporales</taxon>
        <taxon>Micromonosporaceae</taxon>
        <taxon>Actinoplanes</taxon>
    </lineage>
</organism>
<dbReference type="Pfam" id="PF07732">
    <property type="entry name" value="Cu-oxidase_3"/>
    <property type="match status" value="1"/>
</dbReference>
<evidence type="ECO:0000256" key="3">
    <source>
        <dbReference type="ARBA" id="ARBA00023002"/>
    </source>
</evidence>
<proteinExistence type="inferred from homology"/>
<feature type="chain" id="PRO_5039282592" evidence="4">
    <location>
        <begin position="19"/>
        <end position="496"/>
    </location>
</feature>
<dbReference type="CDD" id="cd13890">
    <property type="entry name" value="CuRO_3_CueO_FtsP"/>
    <property type="match status" value="1"/>
</dbReference>
<keyword evidence="3" id="KW-0560">Oxidoreductase</keyword>
<comment type="similarity">
    <text evidence="1">Belongs to the multicopper oxidase family.</text>
</comment>
<evidence type="ECO:0000259" key="6">
    <source>
        <dbReference type="Pfam" id="PF07731"/>
    </source>
</evidence>
<dbReference type="InterPro" id="IPR002355">
    <property type="entry name" value="Cu_oxidase_Cu_BS"/>
</dbReference>
<dbReference type="InterPro" id="IPR011706">
    <property type="entry name" value="Cu-oxidase_C"/>
</dbReference>
<feature type="domain" description="Plastocyanin-like" evidence="5">
    <location>
        <begin position="215"/>
        <end position="298"/>
    </location>
</feature>
<dbReference type="Pfam" id="PF07731">
    <property type="entry name" value="Cu-oxidase_2"/>
    <property type="match status" value="1"/>
</dbReference>
<dbReference type="SUPFAM" id="SSF49503">
    <property type="entry name" value="Cupredoxins"/>
    <property type="match status" value="3"/>
</dbReference>
<dbReference type="PANTHER" id="PTHR48267">
    <property type="entry name" value="CUPREDOXIN SUPERFAMILY PROTEIN"/>
    <property type="match status" value="1"/>
</dbReference>
<evidence type="ECO:0000313" key="9">
    <source>
        <dbReference type="Proteomes" id="UP000598146"/>
    </source>
</evidence>
<dbReference type="Gene3D" id="2.60.40.420">
    <property type="entry name" value="Cupredoxins - blue copper proteins"/>
    <property type="match status" value="3"/>
</dbReference>
<sequence length="496" mass="54331">MKRRSVLLLAAFSGAATAAVSCDADSEKPSSGNGAGFSNSLRIPPILGPETGADGMKQFNLTMQAGGRTEFQPGKVADTWGINGAYLGPTLRVTRGDKVRMRVTNQIGETSTLHWHGIRLPAKMDGGPHQMIEPGATWTPEWTIDQPAMMGWYHPHLHERTAMHVYRGLAGLIIIDDDNKPDLPSEYGVDDVPLIIQDKNFEDDGKLDEDGVEDGTWGVLGDSILINGTFGAEFKVTTRTVRFRILNASNARVYRVGFADNRKFHVVGTDGGLLERPVEVDRVKLSPAERAQIVVRFAPGEQIVLNSVGETERSAGDPEEDDYDLMRLITAQDLADSPDLPSALGGVPATAPPAGARVRTFRLSGSEINDKEMDMNRIDEVVPAGAHEIWEVINTSYAHNFHIHEVDFRVMELNGHPPPEYQRGPKDTVFLPKGATARLSVKFNTYVDPVSPYMFHCHILRHEDKGMMGQYVVVEPGTENQVARTINAGSSGGHHN</sequence>
<dbReference type="AlphaFoldDB" id="A0A931CCK8"/>
<feature type="domain" description="Plastocyanin-like" evidence="7">
    <location>
        <begin position="72"/>
        <end position="179"/>
    </location>
</feature>
<evidence type="ECO:0000313" key="8">
    <source>
        <dbReference type="EMBL" id="MBG0563658.1"/>
    </source>
</evidence>
<reference evidence="8" key="1">
    <citation type="submission" date="2020-11" db="EMBL/GenBank/DDBJ databases">
        <title>Isolation and identification of active actinomycetes.</title>
        <authorList>
            <person name="Sun X."/>
        </authorList>
    </citation>
    <scope>NUCLEOTIDE SEQUENCE</scope>
    <source>
        <strain evidence="8">NEAU-A11</strain>
    </source>
</reference>
<dbReference type="InterPro" id="IPR001117">
    <property type="entry name" value="Cu-oxidase_2nd"/>
</dbReference>
<evidence type="ECO:0000256" key="2">
    <source>
        <dbReference type="ARBA" id="ARBA00022723"/>
    </source>
</evidence>
<dbReference type="GO" id="GO:0016491">
    <property type="term" value="F:oxidoreductase activity"/>
    <property type="evidence" value="ECO:0007669"/>
    <property type="project" value="UniProtKB-KW"/>
</dbReference>
<dbReference type="EMBL" id="JADQTO010000008">
    <property type="protein sequence ID" value="MBG0563658.1"/>
    <property type="molecule type" value="Genomic_DNA"/>
</dbReference>
<accession>A0A931CCK8</accession>
<comment type="caution">
    <text evidence="8">The sequence shown here is derived from an EMBL/GenBank/DDBJ whole genome shotgun (WGS) entry which is preliminary data.</text>
</comment>
<keyword evidence="2" id="KW-0479">Metal-binding</keyword>
<dbReference type="PROSITE" id="PS51257">
    <property type="entry name" value="PROKAR_LIPOPROTEIN"/>
    <property type="match status" value="1"/>
</dbReference>
<evidence type="ECO:0000259" key="7">
    <source>
        <dbReference type="Pfam" id="PF07732"/>
    </source>
</evidence>
<dbReference type="InterPro" id="IPR045087">
    <property type="entry name" value="Cu-oxidase_fam"/>
</dbReference>
<dbReference type="CDD" id="cd13867">
    <property type="entry name" value="CuRO_2_CueO_FtsP"/>
    <property type="match status" value="1"/>
</dbReference>
<evidence type="ECO:0000259" key="5">
    <source>
        <dbReference type="Pfam" id="PF00394"/>
    </source>
</evidence>
<dbReference type="InterPro" id="IPR008972">
    <property type="entry name" value="Cupredoxin"/>
</dbReference>
<keyword evidence="4" id="KW-0732">Signal</keyword>
<dbReference type="RefSeq" id="WP_196415427.1">
    <property type="nucleotide sequence ID" value="NZ_JADQTO010000008.1"/>
</dbReference>
<dbReference type="InterPro" id="IPR011707">
    <property type="entry name" value="Cu-oxidase-like_N"/>
</dbReference>
<protein>
    <submittedName>
        <fullName evidence="8">Multicopper oxidase domain-containing protein</fullName>
    </submittedName>
</protein>
<dbReference type="Pfam" id="PF00394">
    <property type="entry name" value="Cu-oxidase"/>
    <property type="match status" value="1"/>
</dbReference>
<name>A0A931CCK8_9ACTN</name>
<dbReference type="PROSITE" id="PS00080">
    <property type="entry name" value="MULTICOPPER_OXIDASE2"/>
    <property type="match status" value="1"/>
</dbReference>
<dbReference type="GO" id="GO:0005507">
    <property type="term" value="F:copper ion binding"/>
    <property type="evidence" value="ECO:0007669"/>
    <property type="project" value="InterPro"/>
</dbReference>
<feature type="domain" description="Plastocyanin-like" evidence="6">
    <location>
        <begin position="364"/>
        <end position="474"/>
    </location>
</feature>
<feature type="signal peptide" evidence="4">
    <location>
        <begin position="1"/>
        <end position="18"/>
    </location>
</feature>
<dbReference type="PANTHER" id="PTHR48267:SF1">
    <property type="entry name" value="BILIRUBIN OXIDASE"/>
    <property type="match status" value="1"/>
</dbReference>
<dbReference type="Proteomes" id="UP000598146">
    <property type="component" value="Unassembled WGS sequence"/>
</dbReference>
<keyword evidence="9" id="KW-1185">Reference proteome</keyword>
<evidence type="ECO:0000256" key="4">
    <source>
        <dbReference type="SAM" id="SignalP"/>
    </source>
</evidence>